<accession>A0A348B4M8</accession>
<dbReference type="AlphaFoldDB" id="A0A348B4M8"/>
<reference evidence="3" key="1">
    <citation type="submission" date="2018-04" db="EMBL/GenBank/DDBJ databases">
        <title>Complete genome sequence of Sulfodiicoccus acidiphilus strain HS-1.</title>
        <authorList>
            <person name="Sakai H.D."/>
            <person name="Kurosawa N."/>
        </authorList>
    </citation>
    <scope>NUCLEOTIDE SEQUENCE [LARGE SCALE GENOMIC DNA]</scope>
    <source>
        <strain evidence="3">HS-1</strain>
    </source>
</reference>
<sequence>MMMSSNARSFAVFLFLVAISLCFSPLVPAIVGQSSSNWVKLVSVYDETTGQRVSNASQLLAGDTYNVTFDVNVPFSDPSAFYVVSIDPSMELYGSQFWYVLSPSYPGFNVSTFDPTHTAIRFSQVQGTLELAAVFTVPNNITYVGNEQGVVIQRPLYGVDVISVLAGTSIVGYYSPVLVSSQILQYQQLYTQDSLLLSSHKVNSLYTPAYQAVMAQAQSLYGQGLVSQAISTLELLNSSNFPPPPSPPSDALLFAGFGAAGALAVVAVVALVLFSRTRSRVSAMESAITSAANQLSSLKATLSSYDQRLAEEVDRLTKKLREAKE</sequence>
<organism evidence="2 3">
    <name type="scientific">Sulfodiicoccus acidiphilus</name>
    <dbReference type="NCBI Taxonomy" id="1670455"/>
    <lineage>
        <taxon>Archaea</taxon>
        <taxon>Thermoproteota</taxon>
        <taxon>Thermoprotei</taxon>
        <taxon>Sulfolobales</taxon>
        <taxon>Sulfolobaceae</taxon>
        <taxon>Sulfodiicoccus</taxon>
    </lineage>
</organism>
<keyword evidence="1" id="KW-0812">Transmembrane</keyword>
<keyword evidence="1" id="KW-1133">Transmembrane helix</keyword>
<evidence type="ECO:0000313" key="2">
    <source>
        <dbReference type="EMBL" id="BBD73130.1"/>
    </source>
</evidence>
<evidence type="ECO:0000256" key="1">
    <source>
        <dbReference type="SAM" id="Phobius"/>
    </source>
</evidence>
<feature type="transmembrane region" description="Helical" evidence="1">
    <location>
        <begin position="251"/>
        <end position="274"/>
    </location>
</feature>
<dbReference type="EMBL" id="AP018553">
    <property type="protein sequence ID" value="BBD73130.1"/>
    <property type="molecule type" value="Genomic_DNA"/>
</dbReference>
<name>A0A348B4M8_9CREN</name>
<dbReference type="Proteomes" id="UP000276741">
    <property type="component" value="Chromosome"/>
</dbReference>
<dbReference type="KEGG" id="sacd:HS1genome_1519"/>
<evidence type="ECO:0000313" key="3">
    <source>
        <dbReference type="Proteomes" id="UP000276741"/>
    </source>
</evidence>
<protein>
    <submittedName>
        <fullName evidence="2">Uncharacterized protein</fullName>
    </submittedName>
</protein>
<keyword evidence="3" id="KW-1185">Reference proteome</keyword>
<proteinExistence type="predicted"/>
<gene>
    <name evidence="2" type="ORF">HS1genome_1519</name>
</gene>
<keyword evidence="1" id="KW-0472">Membrane</keyword>